<dbReference type="Gene3D" id="3.10.180.10">
    <property type="entry name" value="2,3-Dihydroxybiphenyl 1,2-Dioxygenase, domain 1"/>
    <property type="match status" value="2"/>
</dbReference>
<reference evidence="2 3" key="1">
    <citation type="journal article" date="2019" name="Int. J. Syst. Evol. Microbiol.">
        <title>The Global Catalogue of Microorganisms (GCM) 10K type strain sequencing project: providing services to taxonomists for standard genome sequencing and annotation.</title>
        <authorList>
            <consortium name="The Broad Institute Genomics Platform"/>
            <consortium name="The Broad Institute Genome Sequencing Center for Infectious Disease"/>
            <person name="Wu L."/>
            <person name="Ma J."/>
        </authorList>
    </citation>
    <scope>NUCLEOTIDE SEQUENCE [LARGE SCALE GENOMIC DNA]</scope>
    <source>
        <strain evidence="2 3">JCM 11813</strain>
    </source>
</reference>
<accession>A0ABN1UA83</accession>
<keyword evidence="3" id="KW-1185">Reference proteome</keyword>
<dbReference type="InterPro" id="IPR029068">
    <property type="entry name" value="Glyas_Bleomycin-R_OHBP_Dase"/>
</dbReference>
<dbReference type="SUPFAM" id="SSF54593">
    <property type="entry name" value="Glyoxalase/Bleomycin resistance protein/Dihydroxybiphenyl dioxygenase"/>
    <property type="match status" value="2"/>
</dbReference>
<name>A0ABN1UA83_9ACTN</name>
<feature type="domain" description="Glyoxalase-like" evidence="1">
    <location>
        <begin position="143"/>
        <end position="249"/>
    </location>
</feature>
<evidence type="ECO:0000259" key="1">
    <source>
        <dbReference type="Pfam" id="PF18029"/>
    </source>
</evidence>
<organism evidence="2 3">
    <name type="scientific">Nocardioides aquiterrae</name>
    <dbReference type="NCBI Taxonomy" id="203799"/>
    <lineage>
        <taxon>Bacteria</taxon>
        <taxon>Bacillati</taxon>
        <taxon>Actinomycetota</taxon>
        <taxon>Actinomycetes</taxon>
        <taxon>Propionibacteriales</taxon>
        <taxon>Nocardioidaceae</taxon>
        <taxon>Nocardioides</taxon>
    </lineage>
</organism>
<dbReference type="CDD" id="cd06587">
    <property type="entry name" value="VOC"/>
    <property type="match status" value="1"/>
</dbReference>
<dbReference type="InterPro" id="IPR041581">
    <property type="entry name" value="Glyoxalase_6"/>
</dbReference>
<proteinExistence type="predicted"/>
<sequence>MTATVRGPDYGVRMYLENLVIDALYPQRLGRFWEEALGTERLTDVPEGFETRLDLDGGWYLDLCFQRVPEPASEPPRLHVDLLGGPAQADVVERLLALGARHLDIGQGDAPWVVLADPEGNPCCVMEHREEYAGTGPIAALPLDSADPDRDAEFWAWLTGWTDVPATAPRALRHPSRTGPLLELCPEARPKGAAKIRWHLDVRLEAGEDADAVEADVLARGGRRVDTSAWGDLPWRTYLDPSGNEFCVLSVPGAEQA</sequence>
<protein>
    <submittedName>
        <fullName evidence="2">VOC family protein</fullName>
    </submittedName>
</protein>
<evidence type="ECO:0000313" key="2">
    <source>
        <dbReference type="EMBL" id="GAA1131525.1"/>
    </source>
</evidence>
<dbReference type="PANTHER" id="PTHR35908">
    <property type="entry name" value="HYPOTHETICAL FUSION PROTEIN"/>
    <property type="match status" value="1"/>
</dbReference>
<comment type="caution">
    <text evidence="2">The sequence shown here is derived from an EMBL/GenBank/DDBJ whole genome shotgun (WGS) entry which is preliminary data.</text>
</comment>
<evidence type="ECO:0000313" key="3">
    <source>
        <dbReference type="Proteomes" id="UP001499979"/>
    </source>
</evidence>
<feature type="domain" description="Glyoxalase-like" evidence="1">
    <location>
        <begin position="19"/>
        <end position="126"/>
    </location>
</feature>
<dbReference type="EMBL" id="BAAAJE010000002">
    <property type="protein sequence ID" value="GAA1131525.1"/>
    <property type="molecule type" value="Genomic_DNA"/>
</dbReference>
<gene>
    <name evidence="2" type="ORF">GCM10009606_09530</name>
</gene>
<dbReference type="Proteomes" id="UP001499979">
    <property type="component" value="Unassembled WGS sequence"/>
</dbReference>
<dbReference type="Pfam" id="PF18029">
    <property type="entry name" value="Glyoxalase_6"/>
    <property type="match status" value="2"/>
</dbReference>
<dbReference type="PANTHER" id="PTHR35908:SF1">
    <property type="entry name" value="CONSERVED PROTEIN"/>
    <property type="match status" value="1"/>
</dbReference>